<dbReference type="InterPro" id="IPR006207">
    <property type="entry name" value="Cys_knot_C"/>
</dbReference>
<dbReference type="Proteomes" id="UP000265200">
    <property type="component" value="Chromosome 1"/>
</dbReference>
<evidence type="ECO:0000313" key="12">
    <source>
        <dbReference type="Ensembl" id="ENSORLP00015018407.1"/>
    </source>
</evidence>
<dbReference type="PROSITE" id="PS01208">
    <property type="entry name" value="VWFC_1"/>
    <property type="match status" value="1"/>
</dbReference>
<dbReference type="Pfam" id="PF00093">
    <property type="entry name" value="VWC"/>
    <property type="match status" value="1"/>
</dbReference>
<dbReference type="GO" id="GO:0050793">
    <property type="term" value="P:regulation of developmental process"/>
    <property type="evidence" value="ECO:0007669"/>
    <property type="project" value="UniProtKB-ARBA"/>
</dbReference>
<dbReference type="Gene3D" id="2.20.100.10">
    <property type="entry name" value="Thrombospondin type-1 (TSP1) repeat"/>
    <property type="match status" value="1"/>
</dbReference>
<reference evidence="12 13" key="2">
    <citation type="submission" date="2017-04" db="EMBL/GenBank/DDBJ databases">
        <title>CpG methylation of centromeres and impact of large insertions on vertebrate speciation.</title>
        <authorList>
            <person name="Ichikawa K."/>
            <person name="Yoshimura J."/>
            <person name="Morishita S."/>
        </authorList>
    </citation>
    <scope>NUCLEOTIDE SEQUENCE</scope>
    <source>
        <strain evidence="12 13">HSOK</strain>
    </source>
</reference>
<keyword evidence="4 8" id="KW-0732">Signal</keyword>
<comment type="caution">
    <text evidence="6">Lacks conserved residue(s) required for the propagation of feature annotation.</text>
</comment>
<accession>A0A3P9IEC0</accession>
<evidence type="ECO:0000259" key="11">
    <source>
        <dbReference type="PROSITE" id="PS51323"/>
    </source>
</evidence>
<sequence length="383" mass="41789">MKLLLLIHLTAVAIITQVNTGQVTSSCPAVCECPAEPPLCPPGVSTVPDGCACCRVCAAQLNQDCSPTRPCDHHKGLECNHGNSVTMAWGICRAKSEGRTCEFNGRIYQSGESFRAGCKHHCTCMDGAVGCSPLCSNKLPPPSPSCPYPQLVRSPGQCCFSVDCRKDAWFVPPGHKEPKLSLRPAGRRSDEELILTNQLPDSSPSKNLPGRSEVKVMSPPSAWKSPQEKTCLVWWTDWSQCSRSCGMGVSSRITNDNARCEPETETRICTVRPCGGLTVPAKKGRSCSPTQKAPHPVYLSYGECVSVRPYRPNYCGVCTDGRCCSPRRTRTVPVTFLCPDGERLRRSAMFIQSCQCSRDCSHLNEVAPPPQRWMFGDARSSSD</sequence>
<dbReference type="AlphaFoldDB" id="A0A3P9IEC0"/>
<dbReference type="PANTHER" id="PTHR11348:SF20">
    <property type="entry name" value="PROTEIN CYR61"/>
    <property type="match status" value="1"/>
</dbReference>
<name>A0A3P9IEC0_ORYLA</name>
<evidence type="ECO:0000256" key="1">
    <source>
        <dbReference type="ARBA" id="ARBA00004613"/>
    </source>
</evidence>
<dbReference type="GO" id="GO:0007165">
    <property type="term" value="P:signal transduction"/>
    <property type="evidence" value="ECO:0007669"/>
    <property type="project" value="InterPro"/>
</dbReference>
<dbReference type="Gene3D" id="2.10.70.10">
    <property type="entry name" value="Complement Module, domain 1"/>
    <property type="match status" value="1"/>
</dbReference>
<dbReference type="SMART" id="SM00209">
    <property type="entry name" value="TSP1"/>
    <property type="match status" value="1"/>
</dbReference>
<dbReference type="InterPro" id="IPR050941">
    <property type="entry name" value="CCN"/>
</dbReference>
<evidence type="ECO:0000256" key="4">
    <source>
        <dbReference type="ARBA" id="ARBA00022729"/>
    </source>
</evidence>
<dbReference type="InterPro" id="IPR000867">
    <property type="entry name" value="IGFBP-like"/>
</dbReference>
<evidence type="ECO:0000256" key="5">
    <source>
        <dbReference type="ARBA" id="ARBA00023157"/>
    </source>
</evidence>
<dbReference type="GO" id="GO:0005576">
    <property type="term" value="C:extracellular region"/>
    <property type="evidence" value="ECO:0007669"/>
    <property type="project" value="UniProtKB-SubCell"/>
</dbReference>
<evidence type="ECO:0000256" key="3">
    <source>
        <dbReference type="ARBA" id="ARBA00022525"/>
    </source>
</evidence>
<dbReference type="FunFam" id="2.10.70.10:FF:000015">
    <property type="entry name" value="CYR61 isoform 1"/>
    <property type="match status" value="1"/>
</dbReference>
<dbReference type="SMART" id="SM00214">
    <property type="entry name" value="VWC"/>
    <property type="match status" value="1"/>
</dbReference>
<evidence type="ECO:0000256" key="8">
    <source>
        <dbReference type="SAM" id="SignalP"/>
    </source>
</evidence>
<feature type="signal peptide" evidence="8">
    <location>
        <begin position="1"/>
        <end position="20"/>
    </location>
</feature>
<dbReference type="Pfam" id="PF19035">
    <property type="entry name" value="TSP1_CCN"/>
    <property type="match status" value="1"/>
</dbReference>
<dbReference type="SUPFAM" id="SSF82895">
    <property type="entry name" value="TSP-1 type 1 repeat"/>
    <property type="match status" value="1"/>
</dbReference>
<dbReference type="InterPro" id="IPR009030">
    <property type="entry name" value="Growth_fac_rcpt_cys_sf"/>
</dbReference>
<feature type="domain" description="IGFBP N-terminal" evidence="11">
    <location>
        <begin position="23"/>
        <end position="95"/>
    </location>
</feature>
<evidence type="ECO:0000256" key="7">
    <source>
        <dbReference type="SAM" id="MobiDB-lite"/>
    </source>
</evidence>
<keyword evidence="3" id="KW-0964">Secreted</keyword>
<dbReference type="PROSITE" id="PS01225">
    <property type="entry name" value="CTCK_2"/>
    <property type="match status" value="1"/>
</dbReference>
<feature type="chain" id="PRO_5018171485" evidence="8">
    <location>
        <begin position="21"/>
        <end position="383"/>
    </location>
</feature>
<dbReference type="Pfam" id="PF00219">
    <property type="entry name" value="IGFBP"/>
    <property type="match status" value="1"/>
</dbReference>
<dbReference type="PIRSF" id="PIRSF036495">
    <property type="entry name" value="IGFBP_rP_CNN"/>
    <property type="match status" value="1"/>
</dbReference>
<keyword evidence="5" id="KW-1015">Disulfide bond</keyword>
<protein>
    <submittedName>
        <fullName evidence="12">Uncharacterized protein</fullName>
    </submittedName>
</protein>
<evidence type="ECO:0000259" key="9">
    <source>
        <dbReference type="PROSITE" id="PS01225"/>
    </source>
</evidence>
<dbReference type="SUPFAM" id="SSF57603">
    <property type="entry name" value="FnI-like domain"/>
    <property type="match status" value="1"/>
</dbReference>
<reference key="1">
    <citation type="journal article" date="2007" name="Nature">
        <title>The medaka draft genome and insights into vertebrate genome evolution.</title>
        <authorList>
            <person name="Kasahara M."/>
            <person name="Naruse K."/>
            <person name="Sasaki S."/>
            <person name="Nakatani Y."/>
            <person name="Qu W."/>
            <person name="Ahsan B."/>
            <person name="Yamada T."/>
            <person name="Nagayasu Y."/>
            <person name="Doi K."/>
            <person name="Kasai Y."/>
            <person name="Jindo T."/>
            <person name="Kobayashi D."/>
            <person name="Shimada A."/>
            <person name="Toyoda A."/>
            <person name="Kuroki Y."/>
            <person name="Fujiyama A."/>
            <person name="Sasaki T."/>
            <person name="Shimizu A."/>
            <person name="Asakawa S."/>
            <person name="Shimizu N."/>
            <person name="Hashimoto S."/>
            <person name="Yang J."/>
            <person name="Lee Y."/>
            <person name="Matsushima K."/>
            <person name="Sugano S."/>
            <person name="Sakaizumi M."/>
            <person name="Narita T."/>
            <person name="Ohishi K."/>
            <person name="Haga S."/>
            <person name="Ohta F."/>
            <person name="Nomoto H."/>
            <person name="Nogata K."/>
            <person name="Morishita T."/>
            <person name="Endo T."/>
            <person name="Shin-I T."/>
            <person name="Takeda H."/>
            <person name="Morishita S."/>
            <person name="Kohara Y."/>
        </authorList>
    </citation>
    <scope>NUCLEOTIDE SEQUENCE [LARGE SCALE GENOMIC DNA]</scope>
    <source>
        <strain>Hd-rR</strain>
    </source>
</reference>
<feature type="domain" description="CTCK" evidence="9">
    <location>
        <begin position="287"/>
        <end position="361"/>
    </location>
</feature>
<dbReference type="InterPro" id="IPR000884">
    <property type="entry name" value="TSP1_rpt"/>
</dbReference>
<dbReference type="PROSITE" id="PS51323">
    <property type="entry name" value="IGFBP_N_2"/>
    <property type="match status" value="1"/>
</dbReference>
<dbReference type="PROSITE" id="PS50092">
    <property type="entry name" value="TSP1"/>
    <property type="match status" value="1"/>
</dbReference>
<comment type="subcellular location">
    <subcellularLocation>
        <location evidence="1">Secreted</location>
    </subcellularLocation>
</comment>
<feature type="domain" description="VWFC" evidence="10">
    <location>
        <begin position="99"/>
        <end position="165"/>
    </location>
</feature>
<dbReference type="SMART" id="SM00041">
    <property type="entry name" value="CT"/>
    <property type="match status" value="1"/>
</dbReference>
<dbReference type="GO" id="GO:0051240">
    <property type="term" value="P:positive regulation of multicellular organismal process"/>
    <property type="evidence" value="ECO:0007669"/>
    <property type="project" value="UniProtKB-ARBA"/>
</dbReference>
<dbReference type="SMART" id="SM00121">
    <property type="entry name" value="IB"/>
    <property type="match status" value="1"/>
</dbReference>
<evidence type="ECO:0000256" key="2">
    <source>
        <dbReference type="ARBA" id="ARBA00008125"/>
    </source>
</evidence>
<dbReference type="SUPFAM" id="SSF57184">
    <property type="entry name" value="Growth factor receptor domain"/>
    <property type="match status" value="1"/>
</dbReference>
<dbReference type="InterPro" id="IPR043973">
    <property type="entry name" value="TSP1_CCN"/>
</dbReference>
<dbReference type="InterPro" id="IPR001007">
    <property type="entry name" value="VWF_dom"/>
</dbReference>
<dbReference type="InterPro" id="IPR006208">
    <property type="entry name" value="Glyco_hormone_CN"/>
</dbReference>
<organism evidence="12 13">
    <name type="scientific">Oryzias latipes</name>
    <name type="common">Japanese rice fish</name>
    <name type="synonym">Japanese killifish</name>
    <dbReference type="NCBI Taxonomy" id="8090"/>
    <lineage>
        <taxon>Eukaryota</taxon>
        <taxon>Metazoa</taxon>
        <taxon>Chordata</taxon>
        <taxon>Craniata</taxon>
        <taxon>Vertebrata</taxon>
        <taxon>Euteleostomi</taxon>
        <taxon>Actinopterygii</taxon>
        <taxon>Neopterygii</taxon>
        <taxon>Teleostei</taxon>
        <taxon>Neoteleostei</taxon>
        <taxon>Acanthomorphata</taxon>
        <taxon>Ovalentaria</taxon>
        <taxon>Atherinomorphae</taxon>
        <taxon>Beloniformes</taxon>
        <taxon>Adrianichthyidae</taxon>
        <taxon>Oryziinae</taxon>
        <taxon>Oryzias</taxon>
    </lineage>
</organism>
<evidence type="ECO:0000259" key="10">
    <source>
        <dbReference type="PROSITE" id="PS50184"/>
    </source>
</evidence>
<proteinExistence type="inferred from homology"/>
<dbReference type="PROSITE" id="PS51257">
    <property type="entry name" value="PROKAR_LIPOPROTEIN"/>
    <property type="match status" value="1"/>
</dbReference>
<evidence type="ECO:0000313" key="13">
    <source>
        <dbReference type="Proteomes" id="UP000265200"/>
    </source>
</evidence>
<dbReference type="Ensembl" id="ENSORLT00015027095.1">
    <property type="protein sequence ID" value="ENSORLP00015018407.1"/>
    <property type="gene ID" value="ENSORLG00015019446.1"/>
</dbReference>
<feature type="region of interest" description="Disordered" evidence="7">
    <location>
        <begin position="198"/>
        <end position="221"/>
    </location>
</feature>
<evidence type="ECO:0000256" key="6">
    <source>
        <dbReference type="PROSITE-ProRule" id="PRU00039"/>
    </source>
</evidence>
<reference evidence="12" key="3">
    <citation type="submission" date="2025-08" db="UniProtKB">
        <authorList>
            <consortium name="Ensembl"/>
        </authorList>
    </citation>
    <scope>IDENTIFICATION</scope>
    <source>
        <strain evidence="12">HSOK</strain>
    </source>
</reference>
<comment type="similarity">
    <text evidence="2">Belongs to the CCN family.</text>
</comment>
<dbReference type="InterPro" id="IPR036383">
    <property type="entry name" value="TSP1_rpt_sf"/>
</dbReference>
<dbReference type="InterPro" id="IPR012395">
    <property type="entry name" value="IGFBP_CNN"/>
</dbReference>
<dbReference type="Pfam" id="PF00007">
    <property type="entry name" value="Cys_knot"/>
    <property type="match status" value="1"/>
</dbReference>
<dbReference type="PANTHER" id="PTHR11348">
    <property type="entry name" value="CONNECTIVE TISSUE GROWTH FACTOR-RELATED"/>
    <property type="match status" value="1"/>
</dbReference>
<dbReference type="FunFam" id="2.20.100.10:FF:000189">
    <property type="entry name" value="Uncharacterized protein"/>
    <property type="match status" value="1"/>
</dbReference>
<dbReference type="PROSITE" id="PS50184">
    <property type="entry name" value="VWFC_2"/>
    <property type="match status" value="1"/>
</dbReference>
<reference evidence="12" key="4">
    <citation type="submission" date="2025-09" db="UniProtKB">
        <authorList>
            <consortium name="Ensembl"/>
        </authorList>
    </citation>
    <scope>IDENTIFICATION</scope>
    <source>
        <strain evidence="12">HSOK</strain>
    </source>
</reference>
<dbReference type="PROSITE" id="PS01185">
    <property type="entry name" value="CTCK_1"/>
    <property type="match status" value="1"/>
</dbReference>